<organism evidence="7 8">
    <name type="scientific">Hyaloscypha bicolor E</name>
    <dbReference type="NCBI Taxonomy" id="1095630"/>
    <lineage>
        <taxon>Eukaryota</taxon>
        <taxon>Fungi</taxon>
        <taxon>Dikarya</taxon>
        <taxon>Ascomycota</taxon>
        <taxon>Pezizomycotina</taxon>
        <taxon>Leotiomycetes</taxon>
        <taxon>Helotiales</taxon>
        <taxon>Hyaloscyphaceae</taxon>
        <taxon>Hyaloscypha</taxon>
        <taxon>Hyaloscypha bicolor</taxon>
    </lineage>
</organism>
<dbReference type="GO" id="GO:0003735">
    <property type="term" value="F:structural constituent of ribosome"/>
    <property type="evidence" value="ECO:0007669"/>
    <property type="project" value="InterPro"/>
</dbReference>
<feature type="region of interest" description="Disordered" evidence="4">
    <location>
        <begin position="163"/>
        <end position="183"/>
    </location>
</feature>
<protein>
    <submittedName>
        <fullName evidence="7">Ribosomal protein L5</fullName>
    </submittedName>
</protein>
<evidence type="ECO:0000256" key="3">
    <source>
        <dbReference type="ARBA" id="ARBA00023274"/>
    </source>
</evidence>
<feature type="compositionally biased region" description="Basic and acidic residues" evidence="4">
    <location>
        <begin position="66"/>
        <end position="85"/>
    </location>
</feature>
<sequence length="374" mass="42363">MALRELPSSLRRLALRDTRPTAAVAGRSWRRYTSAEAVAAAPQEVSEDFQDLESNTSMFTAFSPDDETKAYDPIKRTQGRRRELPPSRYQYRSPRYYRGPLHPHQPPPKSDPSSREFVPGPFSYTRLEQTYQSTIAPDLMTLTYVHKPPGTVTVPKADRLRTWDDSSPYHKGRPKRGPRGPGDTLRLIEQDINWRNIPKIEEVTVHSFIKGALDDSAHLHVAGMLLQSVTGVRPTIHKAKHTEGRWGLRKGLPVSLTCNMRGEQAYNFVDKCINLVFPRIKDWPGIEGKQWLPREIDKMLMQQGTTGDSSGNISWGFSREGAILFPEVEINYDMYPPKLIPGFHVTVKTTATSDRHARMLLSALGVPFYGKLVD</sequence>
<feature type="region of interest" description="Disordered" evidence="4">
    <location>
        <begin position="59"/>
        <end position="121"/>
    </location>
</feature>
<dbReference type="GO" id="GO:0006412">
    <property type="term" value="P:translation"/>
    <property type="evidence" value="ECO:0007669"/>
    <property type="project" value="InterPro"/>
</dbReference>
<gene>
    <name evidence="7" type="ORF">K444DRAFT_638738</name>
</gene>
<dbReference type="EMBL" id="KZ613921">
    <property type="protein sequence ID" value="PMD49229.1"/>
    <property type="molecule type" value="Genomic_DNA"/>
</dbReference>
<accession>A0A2J6SEP3</accession>
<reference evidence="7 8" key="1">
    <citation type="submission" date="2016-04" db="EMBL/GenBank/DDBJ databases">
        <title>A degradative enzymes factory behind the ericoid mycorrhizal symbiosis.</title>
        <authorList>
            <consortium name="DOE Joint Genome Institute"/>
            <person name="Martino E."/>
            <person name="Morin E."/>
            <person name="Grelet G."/>
            <person name="Kuo A."/>
            <person name="Kohler A."/>
            <person name="Daghino S."/>
            <person name="Barry K."/>
            <person name="Choi C."/>
            <person name="Cichocki N."/>
            <person name="Clum A."/>
            <person name="Copeland A."/>
            <person name="Hainaut M."/>
            <person name="Haridas S."/>
            <person name="Labutti K."/>
            <person name="Lindquist E."/>
            <person name="Lipzen A."/>
            <person name="Khouja H.-R."/>
            <person name="Murat C."/>
            <person name="Ohm R."/>
            <person name="Olson A."/>
            <person name="Spatafora J."/>
            <person name="Veneault-Fourrey C."/>
            <person name="Henrissat B."/>
            <person name="Grigoriev I."/>
            <person name="Martin F."/>
            <person name="Perotto S."/>
        </authorList>
    </citation>
    <scope>NUCLEOTIDE SEQUENCE [LARGE SCALE GENOMIC DNA]</scope>
    <source>
        <strain evidence="7 8">E</strain>
    </source>
</reference>
<name>A0A2J6SEP3_9HELO</name>
<dbReference type="InParanoid" id="A0A2J6SEP3"/>
<dbReference type="GO" id="GO:0005840">
    <property type="term" value="C:ribosome"/>
    <property type="evidence" value="ECO:0007669"/>
    <property type="project" value="UniProtKB-KW"/>
</dbReference>
<evidence type="ECO:0000256" key="2">
    <source>
        <dbReference type="ARBA" id="ARBA00022980"/>
    </source>
</evidence>
<dbReference type="GO" id="GO:1990904">
    <property type="term" value="C:ribonucleoprotein complex"/>
    <property type="evidence" value="ECO:0007669"/>
    <property type="project" value="UniProtKB-KW"/>
</dbReference>
<dbReference type="AlphaFoldDB" id="A0A2J6SEP3"/>
<feature type="domain" description="Large ribosomal subunit protein uL5 N-terminal" evidence="5">
    <location>
        <begin position="196"/>
        <end position="249"/>
    </location>
</feature>
<keyword evidence="3" id="KW-0687">Ribonucleoprotein</keyword>
<dbReference type="FunCoup" id="A0A2J6SEP3">
    <property type="interactions" value="612"/>
</dbReference>
<dbReference type="Pfam" id="PF00673">
    <property type="entry name" value="Ribosomal_L5_C"/>
    <property type="match status" value="1"/>
</dbReference>
<evidence type="ECO:0000313" key="8">
    <source>
        <dbReference type="Proteomes" id="UP000235371"/>
    </source>
</evidence>
<dbReference type="Pfam" id="PF00281">
    <property type="entry name" value="Ribosomal_L5"/>
    <property type="match status" value="1"/>
</dbReference>
<feature type="compositionally biased region" description="Low complexity" evidence="4">
    <location>
        <begin position="86"/>
        <end position="100"/>
    </location>
</feature>
<dbReference type="STRING" id="1095630.A0A2J6SEP3"/>
<keyword evidence="2 7" id="KW-0689">Ribosomal protein</keyword>
<keyword evidence="8" id="KW-1185">Reference proteome</keyword>
<dbReference type="Gene3D" id="3.30.1440.10">
    <property type="match status" value="1"/>
</dbReference>
<evidence type="ECO:0000256" key="4">
    <source>
        <dbReference type="SAM" id="MobiDB-lite"/>
    </source>
</evidence>
<dbReference type="PANTHER" id="PTHR11994">
    <property type="entry name" value="60S RIBOSOMAL PROTEIN L11-RELATED"/>
    <property type="match status" value="1"/>
</dbReference>
<dbReference type="Proteomes" id="UP000235371">
    <property type="component" value="Unassembled WGS sequence"/>
</dbReference>
<dbReference type="InterPro" id="IPR031310">
    <property type="entry name" value="Ribosomal_uL5_N"/>
</dbReference>
<feature type="domain" description="Large ribosomal subunit protein uL5 C-terminal" evidence="6">
    <location>
        <begin position="253"/>
        <end position="368"/>
    </location>
</feature>
<dbReference type="SUPFAM" id="SSF55282">
    <property type="entry name" value="RL5-like"/>
    <property type="match status" value="1"/>
</dbReference>
<evidence type="ECO:0000259" key="6">
    <source>
        <dbReference type="Pfam" id="PF00673"/>
    </source>
</evidence>
<dbReference type="OrthoDB" id="539541at2759"/>
<comment type="similarity">
    <text evidence="1">Belongs to the universal ribosomal protein uL5 family.</text>
</comment>
<dbReference type="GeneID" id="36592377"/>
<evidence type="ECO:0000259" key="5">
    <source>
        <dbReference type="Pfam" id="PF00281"/>
    </source>
</evidence>
<dbReference type="InterPro" id="IPR002132">
    <property type="entry name" value="Ribosomal_uL5"/>
</dbReference>
<evidence type="ECO:0000313" key="7">
    <source>
        <dbReference type="EMBL" id="PMD49229.1"/>
    </source>
</evidence>
<evidence type="ECO:0000256" key="1">
    <source>
        <dbReference type="ARBA" id="ARBA00008553"/>
    </source>
</evidence>
<dbReference type="InterPro" id="IPR022803">
    <property type="entry name" value="Ribosomal_uL5_dom_sf"/>
</dbReference>
<dbReference type="RefSeq" id="XP_024726133.1">
    <property type="nucleotide sequence ID" value="XM_024884300.1"/>
</dbReference>
<dbReference type="InterPro" id="IPR031309">
    <property type="entry name" value="Ribosomal_uL5_C"/>
</dbReference>
<proteinExistence type="inferred from homology"/>